<evidence type="ECO:0008006" key="4">
    <source>
        <dbReference type="Google" id="ProtNLM"/>
    </source>
</evidence>
<evidence type="ECO:0000256" key="1">
    <source>
        <dbReference type="SAM" id="SignalP"/>
    </source>
</evidence>
<evidence type="ECO:0000313" key="3">
    <source>
        <dbReference type="Proteomes" id="UP000593892"/>
    </source>
</evidence>
<feature type="signal peptide" evidence="1">
    <location>
        <begin position="1"/>
        <end position="20"/>
    </location>
</feature>
<dbReference type="AlphaFoldDB" id="A0A7S7NSM8"/>
<accession>A0A7S7NSM8</accession>
<feature type="chain" id="PRO_5032976826" description="DUF4177 domain-containing protein" evidence="1">
    <location>
        <begin position="21"/>
        <end position="109"/>
    </location>
</feature>
<dbReference type="EMBL" id="CP063849">
    <property type="protein sequence ID" value="QOY89090.1"/>
    <property type="molecule type" value="Genomic_DNA"/>
</dbReference>
<reference evidence="2 3" key="1">
    <citation type="submission" date="2020-10" db="EMBL/GenBank/DDBJ databases">
        <title>Complete genome sequence of Paludibaculum fermentans P105T, a facultatively anaerobic acidobacterium capable of dissimilatory Fe(III) reduction.</title>
        <authorList>
            <person name="Dedysh S.N."/>
            <person name="Beletsky A.V."/>
            <person name="Kulichevskaya I.S."/>
            <person name="Mardanov A.V."/>
            <person name="Ravin N.V."/>
        </authorList>
    </citation>
    <scope>NUCLEOTIDE SEQUENCE [LARGE SCALE GENOMIC DNA]</scope>
    <source>
        <strain evidence="2 3">P105</strain>
    </source>
</reference>
<evidence type="ECO:0000313" key="2">
    <source>
        <dbReference type="EMBL" id="QOY89090.1"/>
    </source>
</evidence>
<name>A0A7S7NSM8_PALFE</name>
<dbReference type="KEGG" id="pfer:IRI77_03780"/>
<gene>
    <name evidence="2" type="ORF">IRI77_03780</name>
</gene>
<keyword evidence="1" id="KW-0732">Signal</keyword>
<dbReference type="Proteomes" id="UP000593892">
    <property type="component" value="Chromosome"/>
</dbReference>
<proteinExistence type="predicted"/>
<organism evidence="2 3">
    <name type="scientific">Paludibaculum fermentans</name>
    <dbReference type="NCBI Taxonomy" id="1473598"/>
    <lineage>
        <taxon>Bacteria</taxon>
        <taxon>Pseudomonadati</taxon>
        <taxon>Acidobacteriota</taxon>
        <taxon>Terriglobia</taxon>
        <taxon>Bryobacterales</taxon>
        <taxon>Bryobacteraceae</taxon>
        <taxon>Paludibaculum</taxon>
    </lineage>
</organism>
<keyword evidence="3" id="KW-1185">Reference proteome</keyword>
<protein>
    <recommendedName>
        <fullName evidence="4">DUF4177 domain-containing protein</fullName>
    </recommendedName>
</protein>
<sequence>MKLARWIFAFLSLAAVMVWAQRERGVAPSRDTPTWEYRHLEPQEVSPGAYEQVDWTLVTSLGAQGWELVSVTPWVMRNDIHQPRKEGEPKLVTQNYMAFYFKRQRPEQR</sequence>
<dbReference type="RefSeq" id="WP_194450752.1">
    <property type="nucleotide sequence ID" value="NZ_CP063849.1"/>
</dbReference>